<name>A0A1T1AS04_RHOFE</name>
<evidence type="ECO:0000256" key="4">
    <source>
        <dbReference type="ARBA" id="ARBA00022989"/>
    </source>
</evidence>
<dbReference type="SUPFAM" id="SSF81342">
    <property type="entry name" value="Transmembrane di-heme cytochromes"/>
    <property type="match status" value="1"/>
</dbReference>
<evidence type="ECO:0000259" key="7">
    <source>
        <dbReference type="Pfam" id="PF01292"/>
    </source>
</evidence>
<keyword evidence="2" id="KW-1003">Cell membrane</keyword>
<evidence type="ECO:0000256" key="6">
    <source>
        <dbReference type="SAM" id="Phobius"/>
    </source>
</evidence>
<feature type="transmembrane region" description="Helical" evidence="6">
    <location>
        <begin position="152"/>
        <end position="170"/>
    </location>
</feature>
<feature type="transmembrane region" description="Helical" evidence="6">
    <location>
        <begin position="16"/>
        <end position="38"/>
    </location>
</feature>
<dbReference type="GO" id="GO:0009055">
    <property type="term" value="F:electron transfer activity"/>
    <property type="evidence" value="ECO:0007669"/>
    <property type="project" value="InterPro"/>
</dbReference>
<feature type="transmembrane region" description="Helical" evidence="6">
    <location>
        <begin position="45"/>
        <end position="66"/>
    </location>
</feature>
<evidence type="ECO:0000256" key="1">
    <source>
        <dbReference type="ARBA" id="ARBA00004651"/>
    </source>
</evidence>
<dbReference type="OrthoDB" id="196472at2"/>
<dbReference type="STRING" id="28066.RF819_08435"/>
<keyword evidence="3 6" id="KW-0812">Transmembrane</keyword>
<keyword evidence="5 6" id="KW-0472">Membrane</keyword>
<accession>A0A1T1AS04</accession>
<dbReference type="PANTHER" id="PTHR30485">
    <property type="entry name" value="NI/FE-HYDROGENASE 1 B-TYPE CYTOCHROME SUBUNIT"/>
    <property type="match status" value="1"/>
</dbReference>
<evidence type="ECO:0000256" key="3">
    <source>
        <dbReference type="ARBA" id="ARBA00022692"/>
    </source>
</evidence>
<dbReference type="InterPro" id="IPR016174">
    <property type="entry name" value="Di-haem_cyt_TM"/>
</dbReference>
<feature type="domain" description="Cytochrome b561 bacterial/Ni-hydrogenase" evidence="7">
    <location>
        <begin position="9"/>
        <end position="183"/>
    </location>
</feature>
<dbReference type="GO" id="GO:0005886">
    <property type="term" value="C:plasma membrane"/>
    <property type="evidence" value="ECO:0007669"/>
    <property type="project" value="UniProtKB-SubCell"/>
</dbReference>
<keyword evidence="4 6" id="KW-1133">Transmembrane helix</keyword>
<dbReference type="Gene3D" id="1.20.950.20">
    <property type="entry name" value="Transmembrane di-heme cytochromes, Chain C"/>
    <property type="match status" value="1"/>
</dbReference>
<evidence type="ECO:0000256" key="5">
    <source>
        <dbReference type="ARBA" id="ARBA00023136"/>
    </source>
</evidence>
<dbReference type="PANTHER" id="PTHR30485:SF2">
    <property type="entry name" value="BLL0597 PROTEIN"/>
    <property type="match status" value="1"/>
</dbReference>
<evidence type="ECO:0000313" key="9">
    <source>
        <dbReference type="Proteomes" id="UP000190750"/>
    </source>
</evidence>
<comment type="caution">
    <text evidence="8">The sequence shown here is derived from an EMBL/GenBank/DDBJ whole genome shotgun (WGS) entry which is preliminary data.</text>
</comment>
<dbReference type="InterPro" id="IPR051542">
    <property type="entry name" value="Hydrogenase_cytochrome"/>
</dbReference>
<evidence type="ECO:0000313" key="8">
    <source>
        <dbReference type="EMBL" id="OOV06748.1"/>
    </source>
</evidence>
<keyword evidence="9" id="KW-1185">Reference proteome</keyword>
<dbReference type="GO" id="GO:0022904">
    <property type="term" value="P:respiratory electron transport chain"/>
    <property type="evidence" value="ECO:0007669"/>
    <property type="project" value="InterPro"/>
</dbReference>
<dbReference type="AlphaFoldDB" id="A0A1T1AS04"/>
<dbReference type="GO" id="GO:0020037">
    <property type="term" value="F:heme binding"/>
    <property type="evidence" value="ECO:0007669"/>
    <property type="project" value="TreeGrafter"/>
</dbReference>
<feature type="transmembrane region" description="Helical" evidence="6">
    <location>
        <begin position="98"/>
        <end position="119"/>
    </location>
</feature>
<organism evidence="8 9">
    <name type="scientific">Rhodoferax fermentans</name>
    <dbReference type="NCBI Taxonomy" id="28066"/>
    <lineage>
        <taxon>Bacteria</taxon>
        <taxon>Pseudomonadati</taxon>
        <taxon>Pseudomonadota</taxon>
        <taxon>Betaproteobacteria</taxon>
        <taxon>Burkholderiales</taxon>
        <taxon>Comamonadaceae</taxon>
        <taxon>Rhodoferax</taxon>
    </lineage>
</organism>
<dbReference type="Proteomes" id="UP000190750">
    <property type="component" value="Unassembled WGS sequence"/>
</dbReference>
<dbReference type="RefSeq" id="WP_078364570.1">
    <property type="nucleotide sequence ID" value="NZ_MTJN01000002.1"/>
</dbReference>
<dbReference type="EMBL" id="MTJN01000002">
    <property type="protein sequence ID" value="OOV06748.1"/>
    <property type="molecule type" value="Genomic_DNA"/>
</dbReference>
<evidence type="ECO:0000256" key="2">
    <source>
        <dbReference type="ARBA" id="ARBA00022475"/>
    </source>
</evidence>
<reference evidence="8 9" key="1">
    <citation type="submission" date="2017-01" db="EMBL/GenBank/DDBJ databases">
        <title>Genome sequencing of Rhodoferax fermentans JCM 7819.</title>
        <authorList>
            <person name="Kim Y.J."/>
            <person name="Farh M.E.-A."/>
            <person name="Yang D.-C."/>
        </authorList>
    </citation>
    <scope>NUCLEOTIDE SEQUENCE [LARGE SCALE GENOMIC DNA]</scope>
    <source>
        <strain evidence="8 9">JCM 7819</strain>
    </source>
</reference>
<dbReference type="InterPro" id="IPR011577">
    <property type="entry name" value="Cyt_b561_bac/Ni-Hgenase"/>
</dbReference>
<proteinExistence type="predicted"/>
<sequence length="223" mass="24480">MSQKYVVRVWDAPTRLFHWALTVCVVAAVITAQVGGAAMDWHFRLGYAILTLLMFRLIWGLVGGHWSRFRAFMYRPGQVLAHLKGQTDPQQTVGHNPVGALSVFALMGFLALQLVSGLFSDDEISATGPLASLASSTWVANATYYHAEVGKLILIALVTLHVLAIALYFLKKRENLVRPMVTGDKTLEFAAPDSEDNAQSRIKAALITSACALLVWALVRWLG</sequence>
<comment type="subcellular location">
    <subcellularLocation>
        <location evidence="1">Cell membrane</location>
        <topology evidence="1">Multi-pass membrane protein</topology>
    </subcellularLocation>
</comment>
<protein>
    <submittedName>
        <fullName evidence="8">Cytochrome B</fullName>
    </submittedName>
</protein>
<dbReference type="Pfam" id="PF01292">
    <property type="entry name" value="Ni_hydr_CYTB"/>
    <property type="match status" value="1"/>
</dbReference>
<gene>
    <name evidence="8" type="ORF">RF819_08435</name>
</gene>